<name>A0A8S4Q884_OWEFU</name>
<organism evidence="1 2">
    <name type="scientific">Owenia fusiformis</name>
    <name type="common">Polychaete worm</name>
    <dbReference type="NCBI Taxonomy" id="6347"/>
    <lineage>
        <taxon>Eukaryota</taxon>
        <taxon>Metazoa</taxon>
        <taxon>Spiralia</taxon>
        <taxon>Lophotrochozoa</taxon>
        <taxon>Annelida</taxon>
        <taxon>Polychaeta</taxon>
        <taxon>Sedentaria</taxon>
        <taxon>Canalipalpata</taxon>
        <taxon>Sabellida</taxon>
        <taxon>Oweniida</taxon>
        <taxon>Oweniidae</taxon>
        <taxon>Owenia</taxon>
    </lineage>
</organism>
<evidence type="ECO:0000313" key="1">
    <source>
        <dbReference type="EMBL" id="CAH1803019.1"/>
    </source>
</evidence>
<proteinExistence type="predicted"/>
<reference evidence="1" key="1">
    <citation type="submission" date="2022-03" db="EMBL/GenBank/DDBJ databases">
        <authorList>
            <person name="Martin C."/>
        </authorList>
    </citation>
    <scope>NUCLEOTIDE SEQUENCE</scope>
</reference>
<dbReference type="Proteomes" id="UP000749559">
    <property type="component" value="Unassembled WGS sequence"/>
</dbReference>
<protein>
    <submittedName>
        <fullName evidence="1">Uncharacterized protein</fullName>
    </submittedName>
</protein>
<keyword evidence="2" id="KW-1185">Reference proteome</keyword>
<comment type="caution">
    <text evidence="1">The sequence shown here is derived from an EMBL/GenBank/DDBJ whole genome shotgun (WGS) entry which is preliminary data.</text>
</comment>
<evidence type="ECO:0000313" key="2">
    <source>
        <dbReference type="Proteomes" id="UP000749559"/>
    </source>
</evidence>
<gene>
    <name evidence="1" type="ORF">OFUS_LOCUS26648</name>
</gene>
<sequence>MVKVMARYKLWGFRAIIYESSLSGQPHRERSKGLICHMDILIDIFNFKDVVANTDEELKNRFNLPFEASIESRSKLMFKRQPIRYANFSFLQPGDIYFLNATTRDWQGLLYEVHTISFDTSLLATQIDLCLHFSSLHN</sequence>
<accession>A0A8S4Q884</accession>
<dbReference type="EMBL" id="CAIIXF020000219">
    <property type="protein sequence ID" value="CAH1803019.1"/>
    <property type="molecule type" value="Genomic_DNA"/>
</dbReference>
<dbReference type="AlphaFoldDB" id="A0A8S4Q884"/>